<dbReference type="Proteomes" id="UP001596091">
    <property type="component" value="Unassembled WGS sequence"/>
</dbReference>
<dbReference type="InterPro" id="IPR020904">
    <property type="entry name" value="Sc_DH/Rdtase_CS"/>
</dbReference>
<name>A0ABW1EIH1_9BACT</name>
<dbReference type="SUPFAM" id="SSF51735">
    <property type="entry name" value="NAD(P)-binding Rossmann-fold domains"/>
    <property type="match status" value="1"/>
</dbReference>
<dbReference type="EC" id="1.-.-.-" evidence="3"/>
<evidence type="ECO:0000256" key="1">
    <source>
        <dbReference type="ARBA" id="ARBA00006484"/>
    </source>
</evidence>
<accession>A0ABW1EIH1</accession>
<dbReference type="InterPro" id="IPR002347">
    <property type="entry name" value="SDR_fam"/>
</dbReference>
<dbReference type="Pfam" id="PF00106">
    <property type="entry name" value="adh_short"/>
    <property type="match status" value="1"/>
</dbReference>
<proteinExistence type="inferred from homology"/>
<dbReference type="PRINTS" id="PR00081">
    <property type="entry name" value="GDHRDH"/>
</dbReference>
<reference evidence="4" key="1">
    <citation type="journal article" date="2019" name="Int. J. Syst. Evol. Microbiol.">
        <title>The Global Catalogue of Microorganisms (GCM) 10K type strain sequencing project: providing services to taxonomists for standard genome sequencing and annotation.</title>
        <authorList>
            <consortium name="The Broad Institute Genomics Platform"/>
            <consortium name="The Broad Institute Genome Sequencing Center for Infectious Disease"/>
            <person name="Wu L."/>
            <person name="Ma J."/>
        </authorList>
    </citation>
    <scope>NUCLEOTIDE SEQUENCE [LARGE SCALE GENOMIC DNA]</scope>
    <source>
        <strain evidence="4">JCM 4087</strain>
    </source>
</reference>
<organism evidence="3 4">
    <name type="scientific">Acidicapsa dinghuensis</name>
    <dbReference type="NCBI Taxonomy" id="2218256"/>
    <lineage>
        <taxon>Bacteria</taxon>
        <taxon>Pseudomonadati</taxon>
        <taxon>Acidobacteriota</taxon>
        <taxon>Terriglobia</taxon>
        <taxon>Terriglobales</taxon>
        <taxon>Acidobacteriaceae</taxon>
        <taxon>Acidicapsa</taxon>
    </lineage>
</organism>
<dbReference type="RefSeq" id="WP_263340876.1">
    <property type="nucleotide sequence ID" value="NZ_JAGSYH010000006.1"/>
</dbReference>
<dbReference type="InterPro" id="IPR036291">
    <property type="entry name" value="NAD(P)-bd_dom_sf"/>
</dbReference>
<dbReference type="Gene3D" id="3.40.50.720">
    <property type="entry name" value="NAD(P)-binding Rossmann-like Domain"/>
    <property type="match status" value="1"/>
</dbReference>
<dbReference type="PANTHER" id="PTHR44196">
    <property type="entry name" value="DEHYDROGENASE/REDUCTASE SDR FAMILY MEMBER 7B"/>
    <property type="match status" value="1"/>
</dbReference>
<keyword evidence="4" id="KW-1185">Reference proteome</keyword>
<gene>
    <name evidence="3" type="ORF">ACFPT7_17455</name>
</gene>
<keyword evidence="2 3" id="KW-0560">Oxidoreductase</keyword>
<evidence type="ECO:0000313" key="4">
    <source>
        <dbReference type="Proteomes" id="UP001596091"/>
    </source>
</evidence>
<evidence type="ECO:0000313" key="3">
    <source>
        <dbReference type="EMBL" id="MFC5864097.1"/>
    </source>
</evidence>
<sequence>MTGASAGIGVALARELARHGAKLILTARRRERLEALANELTVQGTEVRIISADLTQPQDRQAIYDQTVGAGLDIEILVNNAGLGQYGEFATLDLNQELEQVRVNCEAVVHLTRLFVPEMVKRRRGWIMVLSSVASFQPIPYLTTYAATKGFDRFFALGLAEELAPFGIKVSALCPGPTESEFFAVAKVHRESGAGAMSGRPRQPAEEVARIGLKALAHGKRTKIPCTAGEFTALAVRLLPVGLITFAIAKAMRPKKQA</sequence>
<dbReference type="EMBL" id="JBHSPH010000008">
    <property type="protein sequence ID" value="MFC5864097.1"/>
    <property type="molecule type" value="Genomic_DNA"/>
</dbReference>
<comment type="caution">
    <text evidence="3">The sequence shown here is derived from an EMBL/GenBank/DDBJ whole genome shotgun (WGS) entry which is preliminary data.</text>
</comment>
<dbReference type="PANTHER" id="PTHR44196:SF2">
    <property type="entry name" value="SHORT-CHAIN DEHYDROGENASE-RELATED"/>
    <property type="match status" value="1"/>
</dbReference>
<dbReference type="PROSITE" id="PS00061">
    <property type="entry name" value="ADH_SHORT"/>
    <property type="match status" value="1"/>
</dbReference>
<dbReference type="GO" id="GO:0016491">
    <property type="term" value="F:oxidoreductase activity"/>
    <property type="evidence" value="ECO:0007669"/>
    <property type="project" value="UniProtKB-KW"/>
</dbReference>
<dbReference type="PIRSF" id="PIRSF000126">
    <property type="entry name" value="11-beta-HSD1"/>
    <property type="match status" value="1"/>
</dbReference>
<evidence type="ECO:0000256" key="2">
    <source>
        <dbReference type="ARBA" id="ARBA00023002"/>
    </source>
</evidence>
<protein>
    <submittedName>
        <fullName evidence="3">SDR family NAD(P)-dependent oxidoreductase</fullName>
        <ecNumber evidence="3">1.-.-.-</ecNumber>
    </submittedName>
</protein>
<comment type="similarity">
    <text evidence="1">Belongs to the short-chain dehydrogenases/reductases (SDR) family.</text>
</comment>